<name>A0AAE8YNW5_9CAUD</name>
<organism evidence="1 2">
    <name type="scientific">Bacillus phage vB_BanS_Chewbecca</name>
    <dbReference type="NCBI Taxonomy" id="2894786"/>
    <lineage>
        <taxon>Viruses</taxon>
        <taxon>Duplodnaviria</taxon>
        <taxon>Heunggongvirae</taxon>
        <taxon>Uroviricota</taxon>
        <taxon>Caudoviricetes</taxon>
        <taxon>Joanripponvirinae</taxon>
        <taxon>Tsamsavirus</taxon>
        <taxon>Tsamsavirus chewbecca</taxon>
    </lineage>
</organism>
<reference evidence="1 2" key="1">
    <citation type="submission" date="2021-10" db="EMBL/GenBank/DDBJ databases">
        <authorList>
            <person name="Lavering E.D."/>
            <person name="James R."/>
            <person name="Fairhom J.D."/>
            <person name="Ogilvie B.H."/>
            <person name="Thurgood T.L."/>
            <person name="Robison R.A."/>
            <person name="Grose J.H."/>
        </authorList>
    </citation>
    <scope>NUCLEOTIDE SEQUENCE [LARGE SCALE GENOMIC DNA]</scope>
</reference>
<protein>
    <submittedName>
        <fullName evidence="1">Uncharacterized protein</fullName>
    </submittedName>
</protein>
<evidence type="ECO:0000313" key="2">
    <source>
        <dbReference type="Proteomes" id="UP000827751"/>
    </source>
</evidence>
<evidence type="ECO:0000313" key="1">
    <source>
        <dbReference type="EMBL" id="UGO46121.1"/>
    </source>
</evidence>
<sequence>MMFMRDLQSVKGKRDFLRNVYAKSKLRKEEVLDSRNFRDLDEYDKGLIMEINKGIEQLMHQIEALTFVLNEDSEISYAWVRVGRGLSAGEIMGSENWYADESKYK</sequence>
<keyword evidence="2" id="KW-1185">Reference proteome</keyword>
<proteinExistence type="predicted"/>
<accession>A0AAE8YNW5</accession>
<dbReference type="Proteomes" id="UP000827751">
    <property type="component" value="Segment"/>
</dbReference>
<dbReference type="EMBL" id="OK499972">
    <property type="protein sequence ID" value="UGO46121.1"/>
    <property type="molecule type" value="Genomic_DNA"/>
</dbReference>
<gene>
    <name evidence="1" type="ORF">CHEWBECCA_38</name>
</gene>